<gene>
    <name evidence="1" type="ORF">MLD38_009734</name>
</gene>
<organism evidence="1 2">
    <name type="scientific">Melastoma candidum</name>
    <dbReference type="NCBI Taxonomy" id="119954"/>
    <lineage>
        <taxon>Eukaryota</taxon>
        <taxon>Viridiplantae</taxon>
        <taxon>Streptophyta</taxon>
        <taxon>Embryophyta</taxon>
        <taxon>Tracheophyta</taxon>
        <taxon>Spermatophyta</taxon>
        <taxon>Magnoliopsida</taxon>
        <taxon>eudicotyledons</taxon>
        <taxon>Gunneridae</taxon>
        <taxon>Pentapetalae</taxon>
        <taxon>rosids</taxon>
        <taxon>malvids</taxon>
        <taxon>Myrtales</taxon>
        <taxon>Melastomataceae</taxon>
        <taxon>Melastomatoideae</taxon>
        <taxon>Melastomateae</taxon>
        <taxon>Melastoma</taxon>
    </lineage>
</organism>
<protein>
    <submittedName>
        <fullName evidence="1">Uncharacterized protein</fullName>
    </submittedName>
</protein>
<comment type="caution">
    <text evidence="1">The sequence shown here is derived from an EMBL/GenBank/DDBJ whole genome shotgun (WGS) entry which is preliminary data.</text>
</comment>
<evidence type="ECO:0000313" key="2">
    <source>
        <dbReference type="Proteomes" id="UP001057402"/>
    </source>
</evidence>
<name>A0ACB9RXM0_9MYRT</name>
<dbReference type="Proteomes" id="UP001057402">
    <property type="component" value="Chromosome 3"/>
</dbReference>
<dbReference type="EMBL" id="CM042882">
    <property type="protein sequence ID" value="KAI4383956.1"/>
    <property type="molecule type" value="Genomic_DNA"/>
</dbReference>
<proteinExistence type="predicted"/>
<reference evidence="2" key="1">
    <citation type="journal article" date="2023" name="Front. Plant Sci.">
        <title>Chromosomal-level genome assembly of Melastoma candidum provides insights into trichome evolution.</title>
        <authorList>
            <person name="Zhong Y."/>
            <person name="Wu W."/>
            <person name="Sun C."/>
            <person name="Zou P."/>
            <person name="Liu Y."/>
            <person name="Dai S."/>
            <person name="Zhou R."/>
        </authorList>
    </citation>
    <scope>NUCLEOTIDE SEQUENCE [LARGE SCALE GENOMIC DNA]</scope>
</reference>
<accession>A0ACB9RXM0</accession>
<evidence type="ECO:0000313" key="1">
    <source>
        <dbReference type="EMBL" id="KAI4383956.1"/>
    </source>
</evidence>
<keyword evidence="2" id="KW-1185">Reference proteome</keyword>
<sequence>MEAGQQRSRKDGTPAPTEAMKLHILGKNINIPVFVVVLSIFLLGVLVYNEHVKSITEFPFPWPGSHWMTDTTDLTIYEEEEEEVELPPRECDLFTGNWVFDNETHPLYKEDECESLTEQVTCMRNGRKDSMYQSWRWQPKDCSLPKYKPRLLLKRLRNKRLMFVGDSLNRNQWESMICLAQSGIPKARRKRNVLMKTGSLSVFRIKDYNATIEFYWAPFLVESNADNPDMHSVPDRIIMPESIYKHAVNWVSVDFLIFNTYIWWMNSPTIKVSRGESFDEGSTDYEEIDQPVAYERVLRSWSEWVERNVDPRRTQVFFNSMSPLHFNSLNWGDPNGIKCSKETTPIHDASTAMGIGTDRRLFAIAENVTRSSARVPVHFINITALSKYRKDAHTSVYTVRQGKRLTPAQMADPRTFADCIHWCLPGLPDTWNELIYAHILSYS</sequence>